<dbReference type="InterPro" id="IPR032687">
    <property type="entry name" value="AraC-type_N"/>
</dbReference>
<evidence type="ECO:0000313" key="4">
    <source>
        <dbReference type="Proteomes" id="UP000199221"/>
    </source>
</evidence>
<dbReference type="AlphaFoldDB" id="A0A1H9TXU9"/>
<dbReference type="PROSITE" id="PS01124">
    <property type="entry name" value="HTH_ARAC_FAMILY_2"/>
    <property type="match status" value="1"/>
</dbReference>
<evidence type="ECO:0000313" key="3">
    <source>
        <dbReference type="EMBL" id="SES01717.1"/>
    </source>
</evidence>
<dbReference type="Proteomes" id="UP000199221">
    <property type="component" value="Unassembled WGS sequence"/>
</dbReference>
<dbReference type="SMART" id="SM00342">
    <property type="entry name" value="HTH_ARAC"/>
    <property type="match status" value="1"/>
</dbReference>
<organism evidence="3 4">
    <name type="scientific">Pseudomonas soli</name>
    <dbReference type="NCBI Taxonomy" id="1306993"/>
    <lineage>
        <taxon>Bacteria</taxon>
        <taxon>Pseudomonadati</taxon>
        <taxon>Pseudomonadota</taxon>
        <taxon>Gammaproteobacteria</taxon>
        <taxon>Pseudomonadales</taxon>
        <taxon>Pseudomonadaceae</taxon>
        <taxon>Pseudomonas</taxon>
    </lineage>
</organism>
<dbReference type="GO" id="GO:0005829">
    <property type="term" value="C:cytosol"/>
    <property type="evidence" value="ECO:0007669"/>
    <property type="project" value="TreeGrafter"/>
</dbReference>
<evidence type="ECO:0000256" key="1">
    <source>
        <dbReference type="ARBA" id="ARBA00023125"/>
    </source>
</evidence>
<proteinExistence type="predicted"/>
<reference evidence="3 4" key="1">
    <citation type="submission" date="2016-10" db="EMBL/GenBank/DDBJ databases">
        <authorList>
            <person name="de Groot N.N."/>
        </authorList>
    </citation>
    <scope>NUCLEOTIDE SEQUENCE [LARGE SCALE GENOMIC DNA]</scope>
    <source>
        <strain evidence="3 4">LMG 27941</strain>
    </source>
</reference>
<dbReference type="RefSeq" id="WP_094012474.1">
    <property type="nucleotide sequence ID" value="NZ_FOEQ01000017.1"/>
</dbReference>
<dbReference type="GO" id="GO:0003700">
    <property type="term" value="F:DNA-binding transcription factor activity"/>
    <property type="evidence" value="ECO:0007669"/>
    <property type="project" value="InterPro"/>
</dbReference>
<evidence type="ECO:0000259" key="2">
    <source>
        <dbReference type="PROSITE" id="PS01124"/>
    </source>
</evidence>
<dbReference type="Gene3D" id="1.10.10.60">
    <property type="entry name" value="Homeodomain-like"/>
    <property type="match status" value="1"/>
</dbReference>
<dbReference type="PANTHER" id="PTHR47894">
    <property type="entry name" value="HTH-TYPE TRANSCRIPTIONAL REGULATOR GADX"/>
    <property type="match status" value="1"/>
</dbReference>
<dbReference type="GO" id="GO:0000976">
    <property type="term" value="F:transcription cis-regulatory region binding"/>
    <property type="evidence" value="ECO:0007669"/>
    <property type="project" value="TreeGrafter"/>
</dbReference>
<dbReference type="PANTHER" id="PTHR47894:SF1">
    <property type="entry name" value="HTH-TYPE TRANSCRIPTIONAL REGULATOR VQSM"/>
    <property type="match status" value="1"/>
</dbReference>
<dbReference type="InterPro" id="IPR018060">
    <property type="entry name" value="HTH_AraC"/>
</dbReference>
<name>A0A1H9TXU9_9PSED</name>
<feature type="domain" description="HTH araC/xylS-type" evidence="2">
    <location>
        <begin position="229"/>
        <end position="319"/>
    </location>
</feature>
<dbReference type="Pfam" id="PF12625">
    <property type="entry name" value="Arabinose_bd"/>
    <property type="match status" value="1"/>
</dbReference>
<keyword evidence="1" id="KW-0238">DNA-binding</keyword>
<gene>
    <name evidence="3" type="ORF">SAMN05216230_1176</name>
</gene>
<protein>
    <submittedName>
        <fullName evidence="3">Arabinose-binding domain of AraC transcription regulator, N-term</fullName>
    </submittedName>
</protein>
<sequence length="319" mass="36514">MRETDRITREAANPSPERFHRGPLGRVLERYLQTHSLKARSNYSMLALEQLWAKAASHDPAIGLHLFSHFSRQDWHVLAQGCLYSATLAEAIRFWARYARLASDMDTLALIEEGDCLGVELRIDAPASLVRYMVEHYSVMSLSVMGVGIGAVVVPQRACFAHRRPAYYPEYHEWFGENIQFDCGYNRLYFNRTQLDMPLVTQHAGMMEVVSQELERRLAQQSQVSGWSARVAQGIRQGLITGQSLTLEAQAQDLHQSARTLRRRLEDEGTSFRVLLDRVRAELEQYLEMQGDSRTQIAAQLGYSDLAAYVHARKRWRSL</sequence>
<dbReference type="EMBL" id="FOEQ01000017">
    <property type="protein sequence ID" value="SES01717.1"/>
    <property type="molecule type" value="Genomic_DNA"/>
</dbReference>
<accession>A0A1H9TXU9</accession>